<evidence type="ECO:0008006" key="4">
    <source>
        <dbReference type="Google" id="ProtNLM"/>
    </source>
</evidence>
<reference evidence="3" key="1">
    <citation type="journal article" date="2019" name="Int. J. Syst. Evol. Microbiol.">
        <title>The Global Catalogue of Microorganisms (GCM) 10K type strain sequencing project: providing services to taxonomists for standard genome sequencing and annotation.</title>
        <authorList>
            <consortium name="The Broad Institute Genomics Platform"/>
            <consortium name="The Broad Institute Genome Sequencing Center for Infectious Disease"/>
            <person name="Wu L."/>
            <person name="Ma J."/>
        </authorList>
    </citation>
    <scope>NUCLEOTIDE SEQUENCE [LARGE SCALE GENOMIC DNA]</scope>
    <source>
        <strain evidence="3">CCM 2767</strain>
    </source>
</reference>
<feature type="transmembrane region" description="Helical" evidence="1">
    <location>
        <begin position="64"/>
        <end position="82"/>
    </location>
</feature>
<keyword evidence="1" id="KW-0472">Membrane</keyword>
<evidence type="ECO:0000313" key="3">
    <source>
        <dbReference type="Proteomes" id="UP000642180"/>
    </source>
</evidence>
<comment type="caution">
    <text evidence="2">The sequence shown here is derived from an EMBL/GenBank/DDBJ whole genome shotgun (WGS) entry which is preliminary data.</text>
</comment>
<keyword evidence="3" id="KW-1185">Reference proteome</keyword>
<dbReference type="AlphaFoldDB" id="A0A8J3AQD1"/>
<dbReference type="Proteomes" id="UP000642180">
    <property type="component" value="Unassembled WGS sequence"/>
</dbReference>
<gene>
    <name evidence="2" type="ORF">GCM10008066_05670</name>
</gene>
<evidence type="ECO:0000313" key="2">
    <source>
        <dbReference type="EMBL" id="GGI16779.1"/>
    </source>
</evidence>
<dbReference type="PANTHER" id="PTHR37304:SF1">
    <property type="entry name" value="MEMBRANE PROTEIN"/>
    <property type="match status" value="1"/>
</dbReference>
<dbReference type="PANTHER" id="PTHR37304">
    <property type="entry name" value="MEMBRANE PROTEIN-RELATED"/>
    <property type="match status" value="1"/>
</dbReference>
<feature type="transmembrane region" description="Helical" evidence="1">
    <location>
        <begin position="28"/>
        <end position="52"/>
    </location>
</feature>
<evidence type="ECO:0000256" key="1">
    <source>
        <dbReference type="SAM" id="Phobius"/>
    </source>
</evidence>
<sequence>MSMIDHHFTERRRRHDRRSDAASRKLNAVDWIAMLLLIAGGLNWGLIGLMQIDLIGTLFGEMSIAARLVYLTIGVSGLYAIYTCMRLSGSSDYATN</sequence>
<name>A0A8J3AQD1_9BURK</name>
<protein>
    <recommendedName>
        <fullName evidence="4">DUF378 domain-containing protein</fullName>
    </recommendedName>
</protein>
<organism evidence="2 3">
    <name type="scientific">Oxalicibacterium faecigallinarum</name>
    <dbReference type="NCBI Taxonomy" id="573741"/>
    <lineage>
        <taxon>Bacteria</taxon>
        <taxon>Pseudomonadati</taxon>
        <taxon>Pseudomonadota</taxon>
        <taxon>Betaproteobacteria</taxon>
        <taxon>Burkholderiales</taxon>
        <taxon>Oxalobacteraceae</taxon>
        <taxon>Oxalicibacterium</taxon>
    </lineage>
</organism>
<dbReference type="Pfam" id="PF04070">
    <property type="entry name" value="DUF378"/>
    <property type="match status" value="1"/>
</dbReference>
<keyword evidence="1" id="KW-1133">Transmembrane helix</keyword>
<dbReference type="EMBL" id="BMDI01000001">
    <property type="protein sequence ID" value="GGI16779.1"/>
    <property type="molecule type" value="Genomic_DNA"/>
</dbReference>
<keyword evidence="1" id="KW-0812">Transmembrane</keyword>
<accession>A0A8J3AQD1</accession>
<proteinExistence type="predicted"/>
<dbReference type="RefSeq" id="WP_188379762.1">
    <property type="nucleotide sequence ID" value="NZ_BMDI01000001.1"/>
</dbReference>
<dbReference type="InterPro" id="IPR007211">
    <property type="entry name" value="DUF378"/>
</dbReference>